<name>A0ABD0KVZ6_9CAEN</name>
<sequence length="127" mass="13634">MLKPRCLFLLGIALGLDGSVQAVRIEECASGHVNVRENSLNYSLTCRDYTDTVTWSYTTARSAVILGTCSASSCTLRTGLPQFFSLTRLSESSSRLTVTYTLRESGSLRYGCGTSTAGSICQSDVIG</sequence>
<comment type="caution">
    <text evidence="2">The sequence shown here is derived from an EMBL/GenBank/DDBJ whole genome shotgun (WGS) entry which is preliminary data.</text>
</comment>
<accession>A0ABD0KVZ6</accession>
<dbReference type="EMBL" id="JACVVK020000116">
    <property type="protein sequence ID" value="KAK7491360.1"/>
    <property type="molecule type" value="Genomic_DNA"/>
</dbReference>
<keyword evidence="1" id="KW-0732">Signal</keyword>
<feature type="chain" id="PRO_5044869137" evidence="1">
    <location>
        <begin position="23"/>
        <end position="127"/>
    </location>
</feature>
<gene>
    <name evidence="2" type="ORF">BaRGS_00017461</name>
</gene>
<dbReference type="Proteomes" id="UP001519460">
    <property type="component" value="Unassembled WGS sequence"/>
</dbReference>
<reference evidence="2 3" key="1">
    <citation type="journal article" date="2023" name="Sci. Data">
        <title>Genome assembly of the Korean intertidal mud-creeper Batillaria attramentaria.</title>
        <authorList>
            <person name="Patra A.K."/>
            <person name="Ho P.T."/>
            <person name="Jun S."/>
            <person name="Lee S.J."/>
            <person name="Kim Y."/>
            <person name="Won Y.J."/>
        </authorList>
    </citation>
    <scope>NUCLEOTIDE SEQUENCE [LARGE SCALE GENOMIC DNA]</scope>
    <source>
        <strain evidence="2">Wonlab-2016</strain>
    </source>
</reference>
<keyword evidence="3" id="KW-1185">Reference proteome</keyword>
<evidence type="ECO:0000313" key="2">
    <source>
        <dbReference type="EMBL" id="KAK7491360.1"/>
    </source>
</evidence>
<evidence type="ECO:0000313" key="3">
    <source>
        <dbReference type="Proteomes" id="UP001519460"/>
    </source>
</evidence>
<protein>
    <submittedName>
        <fullName evidence="2">Uncharacterized protein</fullName>
    </submittedName>
</protein>
<organism evidence="2 3">
    <name type="scientific">Batillaria attramentaria</name>
    <dbReference type="NCBI Taxonomy" id="370345"/>
    <lineage>
        <taxon>Eukaryota</taxon>
        <taxon>Metazoa</taxon>
        <taxon>Spiralia</taxon>
        <taxon>Lophotrochozoa</taxon>
        <taxon>Mollusca</taxon>
        <taxon>Gastropoda</taxon>
        <taxon>Caenogastropoda</taxon>
        <taxon>Sorbeoconcha</taxon>
        <taxon>Cerithioidea</taxon>
        <taxon>Batillariidae</taxon>
        <taxon>Batillaria</taxon>
    </lineage>
</organism>
<evidence type="ECO:0000256" key="1">
    <source>
        <dbReference type="SAM" id="SignalP"/>
    </source>
</evidence>
<feature type="signal peptide" evidence="1">
    <location>
        <begin position="1"/>
        <end position="22"/>
    </location>
</feature>
<proteinExistence type="predicted"/>
<dbReference type="AlphaFoldDB" id="A0ABD0KVZ6"/>